<keyword evidence="4" id="KW-1185">Reference proteome</keyword>
<feature type="transmembrane region" description="Helical" evidence="2">
    <location>
        <begin position="351"/>
        <end position="373"/>
    </location>
</feature>
<gene>
    <name evidence="3" type="ORF">Ari01nite_09890</name>
</gene>
<evidence type="ECO:0000313" key="4">
    <source>
        <dbReference type="Proteomes" id="UP000636960"/>
    </source>
</evidence>
<keyword evidence="2" id="KW-0472">Membrane</keyword>
<feature type="compositionally biased region" description="Low complexity" evidence="1">
    <location>
        <begin position="316"/>
        <end position="328"/>
    </location>
</feature>
<organism evidence="3 4">
    <name type="scientific">Paractinoplanes rishiriensis</name>
    <dbReference type="NCBI Taxonomy" id="1050105"/>
    <lineage>
        <taxon>Bacteria</taxon>
        <taxon>Bacillati</taxon>
        <taxon>Actinomycetota</taxon>
        <taxon>Actinomycetes</taxon>
        <taxon>Micromonosporales</taxon>
        <taxon>Micromonosporaceae</taxon>
        <taxon>Paractinoplanes</taxon>
    </lineage>
</organism>
<accession>A0A919JU34</accession>
<keyword evidence="2" id="KW-1133">Transmembrane helix</keyword>
<comment type="caution">
    <text evidence="3">The sequence shown here is derived from an EMBL/GenBank/DDBJ whole genome shotgun (WGS) entry which is preliminary data.</text>
</comment>
<feature type="compositionally biased region" description="Low complexity" evidence="1">
    <location>
        <begin position="160"/>
        <end position="178"/>
    </location>
</feature>
<dbReference type="EMBL" id="BOMV01000007">
    <property type="protein sequence ID" value="GIE93524.1"/>
    <property type="molecule type" value="Genomic_DNA"/>
</dbReference>
<sequence length="561" mass="57844">MSLRDIDHCRSVIIWAVVTEDSEKPDRGYAPFQEAAEPTEQIAAPRASEPSAPLYVPAQRRPAGENPAAPTPAAPTPAVETSGIENSAAEASAAAGGGMFTGAFAFPITSAQQTGGEAAPYDEGRSGQQWSSGPPAGFESAEVRPASPAAGPPTGDAYWAPSPGTAARPPAAPGAGDASWNAGAPRSAGAGRYADLVRQPDLDAARTGGPVRDRSAGPATGDPGRASAAQRPGWRRERGAEPSLESAWDPEPTSSGPAWAPAEPASGGRPPNSATSVSSGQPWNAANPASSGPGRVPAEPAAGGPGWGPGEPAPSSPAWSPAEAAPSADPFGLPMSGRRIEPTPPPRPTRLFAGIAIGLIVGLLVFGAAGWFVGRSTAPDATAAVTPKAAGPPALGVFERSQVDVNRPDFAGTGLGPVVEGFLPYLSSCARSGQPNGPALNRGEKVRVRCTLDGMSAIFVEYTSTAERDRARQRMLDPGQDAREETPGIGPAVQRAAPSGRTEGNYVEYAYRLTEEGRTRTVSGLWWDDAQTPIAGYLLAFWKEGIGESWEPMRDLWSRYA</sequence>
<evidence type="ECO:0000313" key="3">
    <source>
        <dbReference type="EMBL" id="GIE93524.1"/>
    </source>
</evidence>
<evidence type="ECO:0000256" key="1">
    <source>
        <dbReference type="SAM" id="MobiDB-lite"/>
    </source>
</evidence>
<feature type="region of interest" description="Disordered" evidence="1">
    <location>
        <begin position="114"/>
        <end position="346"/>
    </location>
</feature>
<protein>
    <submittedName>
        <fullName evidence="3">Uncharacterized protein</fullName>
    </submittedName>
</protein>
<evidence type="ECO:0000256" key="2">
    <source>
        <dbReference type="SAM" id="Phobius"/>
    </source>
</evidence>
<feature type="compositionally biased region" description="Polar residues" evidence="1">
    <location>
        <begin position="272"/>
        <end position="290"/>
    </location>
</feature>
<name>A0A919JU34_9ACTN</name>
<proteinExistence type="predicted"/>
<feature type="region of interest" description="Disordered" evidence="1">
    <location>
        <begin position="478"/>
        <end position="499"/>
    </location>
</feature>
<feature type="region of interest" description="Disordered" evidence="1">
    <location>
        <begin position="23"/>
        <end position="84"/>
    </location>
</feature>
<dbReference type="AlphaFoldDB" id="A0A919JU34"/>
<dbReference type="Proteomes" id="UP000636960">
    <property type="component" value="Unassembled WGS sequence"/>
</dbReference>
<keyword evidence="2" id="KW-0812">Transmembrane</keyword>
<reference evidence="3" key="1">
    <citation type="submission" date="2021-01" db="EMBL/GenBank/DDBJ databases">
        <title>Whole genome shotgun sequence of Actinoplanes rishiriensis NBRC 108556.</title>
        <authorList>
            <person name="Komaki H."/>
            <person name="Tamura T."/>
        </authorList>
    </citation>
    <scope>NUCLEOTIDE SEQUENCE</scope>
    <source>
        <strain evidence="3">NBRC 108556</strain>
    </source>
</reference>